<evidence type="ECO:0000313" key="3">
    <source>
        <dbReference type="Proteomes" id="UP001271007"/>
    </source>
</evidence>
<dbReference type="AlphaFoldDB" id="A0AAJ0DHR7"/>
<dbReference type="Proteomes" id="UP001271007">
    <property type="component" value="Unassembled WGS sequence"/>
</dbReference>
<feature type="compositionally biased region" description="Polar residues" evidence="1">
    <location>
        <begin position="148"/>
        <end position="173"/>
    </location>
</feature>
<name>A0AAJ0DHR7_9PEZI</name>
<sequence>MPPGEGKMFAFCAVYKMLEARARVARARGLRTLQPAARTTEGAFVLATPAGSTAFEENETADSPAYTPALEGVAFVKTPLTAVGGPRTTQSLVEASWSSPPTPATSDHPRTDIDASSPLQSRPGASDGDSQGITMPDRAMLSTYGSTTYQDSSLAGGSMPTPSSPWQQSTLNPSEGPASFRDSSGYLDGTIPAFVSDTHETIKAAILSDQVTTAKCTSPVPAGQQRLCSPPASPPDGMGTGEANATLDPAHLSYKASDRAPQLSQRGRSLQQGSLTAKMLLGRLSDYTRLMADGKHLPPFIHPHCSLSGEYLCQPESSHLCSTEALSTCTEVLRHFYSSAATSRALVWQRMCTHLQRMYDEHKSYNPQQTLEAMQAALLYGILCAQSSDSILSQDIAWVVEMIEHFGRRLFGMTDWDRNTDLSCTSYSRWVLVESMRRIGSALYLFDLLLQSNAPTPSKGNCDTFWNMPLPCARQIWSSTSETEWRHHHQAELEYKTPTQQSGLTLGDLLLLRQTPRLDEMTKAGRPEMVVELAQWCEKADDLSMLLWMALTVHGEGQAPIAQQRQVS</sequence>
<feature type="region of interest" description="Disordered" evidence="1">
    <location>
        <begin position="148"/>
        <end position="184"/>
    </location>
</feature>
<evidence type="ECO:0000313" key="2">
    <source>
        <dbReference type="EMBL" id="KAK3050520.1"/>
    </source>
</evidence>
<feature type="region of interest" description="Disordered" evidence="1">
    <location>
        <begin position="217"/>
        <end position="245"/>
    </location>
</feature>
<evidence type="ECO:0000256" key="1">
    <source>
        <dbReference type="SAM" id="MobiDB-lite"/>
    </source>
</evidence>
<dbReference type="EMBL" id="JAWDJX010000031">
    <property type="protein sequence ID" value="KAK3050520.1"/>
    <property type="molecule type" value="Genomic_DNA"/>
</dbReference>
<protein>
    <submittedName>
        <fullName evidence="2">Uncharacterized protein</fullName>
    </submittedName>
</protein>
<gene>
    <name evidence="2" type="ORF">LTR09_008159</name>
</gene>
<keyword evidence="3" id="KW-1185">Reference proteome</keyword>
<organism evidence="2 3">
    <name type="scientific">Extremus antarcticus</name>
    <dbReference type="NCBI Taxonomy" id="702011"/>
    <lineage>
        <taxon>Eukaryota</taxon>
        <taxon>Fungi</taxon>
        <taxon>Dikarya</taxon>
        <taxon>Ascomycota</taxon>
        <taxon>Pezizomycotina</taxon>
        <taxon>Dothideomycetes</taxon>
        <taxon>Dothideomycetidae</taxon>
        <taxon>Mycosphaerellales</taxon>
        <taxon>Extremaceae</taxon>
        <taxon>Extremus</taxon>
    </lineage>
</organism>
<proteinExistence type="predicted"/>
<comment type="caution">
    <text evidence="2">The sequence shown here is derived from an EMBL/GenBank/DDBJ whole genome shotgun (WGS) entry which is preliminary data.</text>
</comment>
<accession>A0AAJ0DHR7</accession>
<reference evidence="2" key="1">
    <citation type="submission" date="2023-04" db="EMBL/GenBank/DDBJ databases">
        <title>Black Yeasts Isolated from many extreme environments.</title>
        <authorList>
            <person name="Coleine C."/>
            <person name="Stajich J.E."/>
            <person name="Selbmann L."/>
        </authorList>
    </citation>
    <scope>NUCLEOTIDE SEQUENCE</scope>
    <source>
        <strain evidence="2">CCFEE 5312</strain>
    </source>
</reference>
<feature type="region of interest" description="Disordered" evidence="1">
    <location>
        <begin position="91"/>
        <end position="136"/>
    </location>
</feature>